<dbReference type="InterPro" id="IPR011990">
    <property type="entry name" value="TPR-like_helical_dom_sf"/>
</dbReference>
<dbReference type="EMBL" id="SMKX01000048">
    <property type="protein sequence ID" value="TDD58646.1"/>
    <property type="molecule type" value="Genomic_DNA"/>
</dbReference>
<dbReference type="GO" id="GO:0003677">
    <property type="term" value="F:DNA binding"/>
    <property type="evidence" value="ECO:0007669"/>
    <property type="project" value="InterPro"/>
</dbReference>
<evidence type="ECO:0000313" key="3">
    <source>
        <dbReference type="Proteomes" id="UP000295124"/>
    </source>
</evidence>
<accession>A0A4R4ZKQ3</accession>
<dbReference type="SUPFAM" id="SSF48452">
    <property type="entry name" value="TPR-like"/>
    <property type="match status" value="1"/>
</dbReference>
<dbReference type="AlphaFoldDB" id="A0A4R4ZKQ3"/>
<dbReference type="Pfam" id="PF13191">
    <property type="entry name" value="AAA_16"/>
    <property type="match status" value="1"/>
</dbReference>
<feature type="domain" description="HTH cro/C1-type" evidence="1">
    <location>
        <begin position="9"/>
        <end position="64"/>
    </location>
</feature>
<proteinExistence type="predicted"/>
<dbReference type="PRINTS" id="PR00364">
    <property type="entry name" value="DISEASERSIST"/>
</dbReference>
<dbReference type="InterPro" id="IPR041664">
    <property type="entry name" value="AAA_16"/>
</dbReference>
<dbReference type="OrthoDB" id="4326794at2"/>
<dbReference type="RefSeq" id="WP_132168865.1">
    <property type="nucleotide sequence ID" value="NZ_SMKX01000048.1"/>
</dbReference>
<dbReference type="Pfam" id="PF13424">
    <property type="entry name" value="TPR_12"/>
    <property type="match status" value="1"/>
</dbReference>
<dbReference type="SUPFAM" id="SSF52540">
    <property type="entry name" value="P-loop containing nucleoside triphosphate hydrolases"/>
    <property type="match status" value="1"/>
</dbReference>
<dbReference type="Pfam" id="PF01381">
    <property type="entry name" value="HTH_3"/>
    <property type="match status" value="1"/>
</dbReference>
<dbReference type="Gene3D" id="3.40.50.300">
    <property type="entry name" value="P-loop containing nucleotide triphosphate hydrolases"/>
    <property type="match status" value="1"/>
</dbReference>
<dbReference type="InterPro" id="IPR019734">
    <property type="entry name" value="TPR_rpt"/>
</dbReference>
<gene>
    <name evidence="2" type="ORF">E1263_18220</name>
</gene>
<dbReference type="PANTHER" id="PTHR47691:SF3">
    <property type="entry name" value="HTH-TYPE TRANSCRIPTIONAL REGULATOR RV0890C-RELATED"/>
    <property type="match status" value="1"/>
</dbReference>
<dbReference type="SMART" id="SM00028">
    <property type="entry name" value="TPR"/>
    <property type="match status" value="3"/>
</dbReference>
<evidence type="ECO:0000313" key="2">
    <source>
        <dbReference type="EMBL" id="TDD58646.1"/>
    </source>
</evidence>
<dbReference type="GO" id="GO:0043531">
    <property type="term" value="F:ADP binding"/>
    <property type="evidence" value="ECO:0007669"/>
    <property type="project" value="InterPro"/>
</dbReference>
<evidence type="ECO:0000259" key="1">
    <source>
        <dbReference type="PROSITE" id="PS50943"/>
    </source>
</evidence>
<dbReference type="SMART" id="SM00530">
    <property type="entry name" value="HTH_XRE"/>
    <property type="match status" value="1"/>
</dbReference>
<dbReference type="PANTHER" id="PTHR47691">
    <property type="entry name" value="REGULATOR-RELATED"/>
    <property type="match status" value="1"/>
</dbReference>
<protein>
    <submittedName>
        <fullName evidence="2">Helix-turn-helix domain-containing protein</fullName>
    </submittedName>
</protein>
<dbReference type="InterPro" id="IPR010982">
    <property type="entry name" value="Lambda_DNA-bd_dom_sf"/>
</dbReference>
<dbReference type="Gene3D" id="1.10.260.40">
    <property type="entry name" value="lambda repressor-like DNA-binding domains"/>
    <property type="match status" value="1"/>
</dbReference>
<dbReference type="Gene3D" id="1.25.40.10">
    <property type="entry name" value="Tetratricopeptide repeat domain"/>
    <property type="match status" value="1"/>
</dbReference>
<name>A0A4R4ZKQ3_9ACTN</name>
<sequence length="794" mass="85595">MEESFAAALRQTRRSRGLSQEALAERADLSTKAIGLLERGVRRHPHLTTIDKLETALHLSPAELAVFRRLAARKSAPAGPDTSWVVADQLPTTRASFTGRARHLEQLKRALTTGEAQAGATVIVTVRGMAGVGKTALAVEAAEACRATYPDGVLSVNLRGFGSGTPLSPVQAIGQLLRATGVPAELLPTDQTDAITALRTRLANRRVLLLLDNARDVSHVTDLIPSTRGAAVLITSRNTLTTLPARQHIQLEPMPVSDSVKLLTSSSGTDRLGDSADQIAALCGHLPLALSVAGAWLLQHPDTPAAELVRRLADETHRLDLLGVDDRDVRASLSLSVDHLTNSPRPHDHEAARVFTLLGLTAAGDFTAESVAALLQTAPARAGDLLEHLTDLHLLESSTPGRYHLHDLVRTFAHELGRELPEAERAATVDRLLSFYLSAAWRSGDLADPQAARNAWPGRPPTPKFPVFKTSEQALGWLDTELANYLAIIDQTAALGTHDEAVAGVVVGLYSYFTKRGNLVDWLPAIDRVLDGRIDRWTYAQLQADAAIALAELARYDESAIRFGLARDAFETIGNLRGVSLTTTNNARLLVRMGRYAEALPLAEQALAINQQLGNTRALGASYGTLTEIHTELGDWAAAEAAATAAVEQYTAAGSSGYAANIRIEGAWARARSGHSDVAIADLTQSLSELEKLGLHKSVCDGRWVLGMTYLLRKELEQGIEQAELALEIALDVQDIRREAQVRVLLGELLNEIGDRDEAVANLEFAIAFYRQHHPGKATDAEALLTKVRNETSA</sequence>
<dbReference type="SUPFAM" id="SSF47413">
    <property type="entry name" value="lambda repressor-like DNA-binding domains"/>
    <property type="match status" value="1"/>
</dbReference>
<reference evidence="2 3" key="1">
    <citation type="submission" date="2019-03" db="EMBL/GenBank/DDBJ databases">
        <title>Draft genome sequences of novel Actinobacteria.</title>
        <authorList>
            <person name="Sahin N."/>
            <person name="Ay H."/>
            <person name="Saygin H."/>
        </authorList>
    </citation>
    <scope>NUCLEOTIDE SEQUENCE [LARGE SCALE GENOMIC DNA]</scope>
    <source>
        <strain evidence="2 3">JCM 13523</strain>
    </source>
</reference>
<dbReference type="InterPro" id="IPR027417">
    <property type="entry name" value="P-loop_NTPase"/>
</dbReference>
<organism evidence="2 3">
    <name type="scientific">Kribbella antibiotica</name>
    <dbReference type="NCBI Taxonomy" id="190195"/>
    <lineage>
        <taxon>Bacteria</taxon>
        <taxon>Bacillati</taxon>
        <taxon>Actinomycetota</taxon>
        <taxon>Actinomycetes</taxon>
        <taxon>Propionibacteriales</taxon>
        <taxon>Kribbellaceae</taxon>
        <taxon>Kribbella</taxon>
    </lineage>
</organism>
<dbReference type="CDD" id="cd00093">
    <property type="entry name" value="HTH_XRE"/>
    <property type="match status" value="1"/>
</dbReference>
<dbReference type="Proteomes" id="UP000295124">
    <property type="component" value="Unassembled WGS sequence"/>
</dbReference>
<dbReference type="PROSITE" id="PS50943">
    <property type="entry name" value="HTH_CROC1"/>
    <property type="match status" value="1"/>
</dbReference>
<dbReference type="InterPro" id="IPR001387">
    <property type="entry name" value="Cro/C1-type_HTH"/>
</dbReference>
<comment type="caution">
    <text evidence="2">The sequence shown here is derived from an EMBL/GenBank/DDBJ whole genome shotgun (WGS) entry which is preliminary data.</text>
</comment>
<keyword evidence="3" id="KW-1185">Reference proteome</keyword>